<protein>
    <submittedName>
        <fullName evidence="3">DUF1992 domain-containing protein</fullName>
    </submittedName>
</protein>
<feature type="domain" description="DnaJ homologue subfamily C member 28 conserved" evidence="2">
    <location>
        <begin position="161"/>
        <end position="227"/>
    </location>
</feature>
<feature type="compositionally biased region" description="Basic and acidic residues" evidence="1">
    <location>
        <begin position="277"/>
        <end position="299"/>
    </location>
</feature>
<feature type="compositionally biased region" description="Basic and acidic residues" evidence="1">
    <location>
        <begin position="128"/>
        <end position="149"/>
    </location>
</feature>
<dbReference type="InterPro" id="IPR018961">
    <property type="entry name" value="DnaJ_homolog_subfam-C_membr-28"/>
</dbReference>
<feature type="compositionally biased region" description="Basic and acidic residues" evidence="1">
    <location>
        <begin position="80"/>
        <end position="91"/>
    </location>
</feature>
<comment type="caution">
    <text evidence="3">The sequence shown here is derived from an EMBL/GenBank/DDBJ whole genome shotgun (WGS) entry which is preliminary data.</text>
</comment>
<gene>
    <name evidence="3" type="ORF">EDM22_06765</name>
</gene>
<feature type="region of interest" description="Disordered" evidence="1">
    <location>
        <begin position="128"/>
        <end position="153"/>
    </location>
</feature>
<dbReference type="Proteomes" id="UP000275048">
    <property type="component" value="Unassembled WGS sequence"/>
</dbReference>
<keyword evidence="4" id="KW-1185">Reference proteome</keyword>
<feature type="compositionally biased region" description="Basic residues" evidence="1">
    <location>
        <begin position="1"/>
        <end position="10"/>
    </location>
</feature>
<feature type="region of interest" description="Disordered" evidence="1">
    <location>
        <begin position="277"/>
        <end position="310"/>
    </location>
</feature>
<reference evidence="3 4" key="1">
    <citation type="submission" date="2018-10" db="EMBL/GenBank/DDBJ databases">
        <title>Isolation, diversity and antibacterial activity of antinobacteria from the wheat rhizosphere soil.</title>
        <authorList>
            <person name="Sun T."/>
        </authorList>
    </citation>
    <scope>NUCLEOTIDE SEQUENCE [LARGE SCALE GENOMIC DNA]</scope>
    <source>
        <strain evidence="3 4">SJ-23</strain>
    </source>
</reference>
<evidence type="ECO:0000259" key="2">
    <source>
        <dbReference type="Pfam" id="PF09350"/>
    </source>
</evidence>
<feature type="compositionally biased region" description="Basic residues" evidence="1">
    <location>
        <begin position="38"/>
        <end position="79"/>
    </location>
</feature>
<dbReference type="AlphaFoldDB" id="A0A3M8AHR0"/>
<dbReference type="OrthoDB" id="3395286at2"/>
<sequence>MRLDRRRRGTARTDHRHAPGGEGHDRRGAVGHHARDQGRRRRHRLDGRVIRPARRGVRARQGRGRGHVQPRLRAARRGHERGVDHRRGDGRHLRLHGDRRTVAGEEARAVGEDARLDAWRYRIERGERDEAAARGEDPGDGEPPKEAAVDRSTAAERAAYVEIVIQQAIRRGEFDDLPGAGKPLPGLDQHDPDWWIRRKIEQERLTGLGPPALSLRVEAAELEDRLDRMHREQSVREALTDFNARVIEARRQLLGGPPVVTPTRDVEAEVAAWRERREDRARAAAAEAQRRRDDEQAERRQRRGRWWRRA</sequence>
<dbReference type="EMBL" id="RHHB01000007">
    <property type="protein sequence ID" value="RNB50700.1"/>
    <property type="molecule type" value="Genomic_DNA"/>
</dbReference>
<proteinExistence type="predicted"/>
<dbReference type="Pfam" id="PF09350">
    <property type="entry name" value="DJC28_CD"/>
    <property type="match status" value="1"/>
</dbReference>
<feature type="compositionally biased region" description="Basic residues" evidence="1">
    <location>
        <begin position="300"/>
        <end position="310"/>
    </location>
</feature>
<organism evidence="3 4">
    <name type="scientific">Agromyces tardus</name>
    <dbReference type="NCBI Taxonomy" id="2583849"/>
    <lineage>
        <taxon>Bacteria</taxon>
        <taxon>Bacillati</taxon>
        <taxon>Actinomycetota</taxon>
        <taxon>Actinomycetes</taxon>
        <taxon>Micrococcales</taxon>
        <taxon>Microbacteriaceae</taxon>
        <taxon>Agromyces</taxon>
    </lineage>
</organism>
<evidence type="ECO:0000313" key="4">
    <source>
        <dbReference type="Proteomes" id="UP000275048"/>
    </source>
</evidence>
<evidence type="ECO:0000313" key="3">
    <source>
        <dbReference type="EMBL" id="RNB50700.1"/>
    </source>
</evidence>
<evidence type="ECO:0000256" key="1">
    <source>
        <dbReference type="SAM" id="MobiDB-lite"/>
    </source>
</evidence>
<name>A0A3M8AHR0_9MICO</name>
<feature type="compositionally biased region" description="Basic and acidic residues" evidence="1">
    <location>
        <begin position="11"/>
        <end position="37"/>
    </location>
</feature>
<feature type="region of interest" description="Disordered" evidence="1">
    <location>
        <begin position="1"/>
        <end position="91"/>
    </location>
</feature>
<accession>A0A3M8AHR0</accession>